<dbReference type="Proteomes" id="UP000075377">
    <property type="component" value="Unassembled WGS sequence"/>
</dbReference>
<proteinExistence type="predicted"/>
<sequence length="203" mass="22256">SQEGTVVRLGGQKRTWAEHAGAPLCVERSFVEPLFRALELRENCVAGCHAPTEKSETILDPDLHLVTDTGATIRSMRHKGQQYSFMLPPETKSVRLVSRASRPADVIGPFVDDRRSMGVAVADVHLLCAKQTHAITSHLQAEKPEGWHETDWTDCAWTNGNAVLPLGESLTDGKMGILSMTIRAAGPYCVQARQVEETKVRSA</sequence>
<comment type="caution">
    <text evidence="1">The sequence shown here is derived from an EMBL/GenBank/DDBJ whole genome shotgun (WGS) entry which is preliminary data.</text>
</comment>
<evidence type="ECO:0008006" key="3">
    <source>
        <dbReference type="Google" id="ProtNLM"/>
    </source>
</evidence>
<evidence type="ECO:0000313" key="2">
    <source>
        <dbReference type="Proteomes" id="UP000075377"/>
    </source>
</evidence>
<protein>
    <recommendedName>
        <fullName evidence="3">Hedgehog/Intein (Hint) domain-containing protein</fullName>
    </recommendedName>
</protein>
<dbReference type="AlphaFoldDB" id="A0A149UJE0"/>
<name>A0A149UJE0_9PROT</name>
<dbReference type="PATRIC" id="fig|178901.14.peg.2109"/>
<dbReference type="EMBL" id="LHZX01000314">
    <property type="protein sequence ID" value="KXV67995.1"/>
    <property type="molecule type" value="Genomic_DNA"/>
</dbReference>
<reference evidence="1 2" key="1">
    <citation type="submission" date="2015-06" db="EMBL/GenBank/DDBJ databases">
        <title>Improved classification and identification of acetic acid bacteria using matrix-assisted laser desorption/ionization time-of-flight mass spectrometry; Gluconobacter nephelii and Gluconobacter uchimurae are later heterotypic synonyms of Gluconobacter japonicus and Gluconobacter oxydans, respectively.</title>
        <authorList>
            <person name="Li L."/>
            <person name="Cleenwerck I."/>
            <person name="De Vuyst L."/>
            <person name="Vandamme P."/>
        </authorList>
    </citation>
    <scope>NUCLEOTIDE SEQUENCE [LARGE SCALE GENOMIC DNA]</scope>
    <source>
        <strain evidence="1 2">LMG 1699</strain>
    </source>
</reference>
<accession>A0A149UJE0</accession>
<organism evidence="1 2">
    <name type="scientific">Acetobacter malorum</name>
    <dbReference type="NCBI Taxonomy" id="178901"/>
    <lineage>
        <taxon>Bacteria</taxon>
        <taxon>Pseudomonadati</taxon>
        <taxon>Pseudomonadota</taxon>
        <taxon>Alphaproteobacteria</taxon>
        <taxon>Acetobacterales</taxon>
        <taxon>Acetobacteraceae</taxon>
        <taxon>Acetobacter</taxon>
    </lineage>
</organism>
<gene>
    <name evidence="1" type="ORF">AD951_13210</name>
</gene>
<feature type="non-terminal residue" evidence="1">
    <location>
        <position position="1"/>
    </location>
</feature>
<evidence type="ECO:0000313" key="1">
    <source>
        <dbReference type="EMBL" id="KXV67995.1"/>
    </source>
</evidence>